<dbReference type="InterPro" id="IPR009057">
    <property type="entry name" value="Homeodomain-like_sf"/>
</dbReference>
<proteinExistence type="predicted"/>
<dbReference type="InterPro" id="IPR018062">
    <property type="entry name" value="HTH_AraC-typ_CS"/>
</dbReference>
<evidence type="ECO:0000256" key="2">
    <source>
        <dbReference type="ARBA" id="ARBA00023125"/>
    </source>
</evidence>
<feature type="domain" description="HTH araC/xylS-type" evidence="4">
    <location>
        <begin position="224"/>
        <end position="322"/>
    </location>
</feature>
<name>A0ABS5ABI0_9PSEU</name>
<accession>A0ABS5ABI0</accession>
<dbReference type="InterPro" id="IPR002818">
    <property type="entry name" value="DJ-1/PfpI"/>
</dbReference>
<dbReference type="PANTHER" id="PTHR43130">
    <property type="entry name" value="ARAC-FAMILY TRANSCRIPTIONAL REGULATOR"/>
    <property type="match status" value="1"/>
</dbReference>
<keyword evidence="1" id="KW-0805">Transcription regulation</keyword>
<protein>
    <submittedName>
        <fullName evidence="5">Transcriptional regulator GlxA family with amidase domain</fullName>
    </submittedName>
</protein>
<dbReference type="InterPro" id="IPR018060">
    <property type="entry name" value="HTH_AraC"/>
</dbReference>
<organism evidence="5 6">
    <name type="scientific">Crossiella equi</name>
    <dbReference type="NCBI Taxonomy" id="130796"/>
    <lineage>
        <taxon>Bacteria</taxon>
        <taxon>Bacillati</taxon>
        <taxon>Actinomycetota</taxon>
        <taxon>Actinomycetes</taxon>
        <taxon>Pseudonocardiales</taxon>
        <taxon>Pseudonocardiaceae</taxon>
        <taxon>Crossiella</taxon>
    </lineage>
</organism>
<evidence type="ECO:0000259" key="4">
    <source>
        <dbReference type="PROSITE" id="PS01124"/>
    </source>
</evidence>
<evidence type="ECO:0000256" key="3">
    <source>
        <dbReference type="ARBA" id="ARBA00023163"/>
    </source>
</evidence>
<gene>
    <name evidence="5" type="ORF">JOF53_002820</name>
</gene>
<comment type="caution">
    <text evidence="5">The sequence shown here is derived from an EMBL/GenBank/DDBJ whole genome shotgun (WGS) entry which is preliminary data.</text>
</comment>
<sequence>MAPVTSRGRSRHVLALLVPPDAVALEVAVAQQVFGRPTRVLANAVPSPYELVLCGARRRERLPSGVDFGDLAPLSVLREADTVLVPGVEDPLARREDLVLASLRAAHAAGARIASFCGGAFVLGRAGLLDGRRATTHWLLSAEFRREFPLARLAAEHLHVQDGRVHTSGGVLAAVDLSLHLLAQDLGQAHANDVSRLLVTPPRRHGGQSQYVKPALRRQEDPLSGLLTWLRAHLHQPLTLAVIAAHAHLGERTLVRRFRQATGLTVLDWLNQERVAAARDLLETTDHPVAQIAAMVGFGSTETLRRNFDRHTGTTATAYRATFRAGG</sequence>
<evidence type="ECO:0000256" key="1">
    <source>
        <dbReference type="ARBA" id="ARBA00023015"/>
    </source>
</evidence>
<dbReference type="Gene3D" id="3.40.50.880">
    <property type="match status" value="1"/>
</dbReference>
<dbReference type="Pfam" id="PF01965">
    <property type="entry name" value="DJ-1_PfpI"/>
    <property type="match status" value="1"/>
</dbReference>
<keyword evidence="2" id="KW-0238">DNA-binding</keyword>
<dbReference type="PROSITE" id="PS01124">
    <property type="entry name" value="HTH_ARAC_FAMILY_2"/>
    <property type="match status" value="1"/>
</dbReference>
<dbReference type="EMBL" id="JAGIOO010000001">
    <property type="protein sequence ID" value="MBP2473948.1"/>
    <property type="molecule type" value="Genomic_DNA"/>
</dbReference>
<dbReference type="PANTHER" id="PTHR43130:SF3">
    <property type="entry name" value="HTH-TYPE TRANSCRIPTIONAL REGULATOR RV1931C"/>
    <property type="match status" value="1"/>
</dbReference>
<dbReference type="SUPFAM" id="SSF46689">
    <property type="entry name" value="Homeodomain-like"/>
    <property type="match status" value="2"/>
</dbReference>
<dbReference type="SUPFAM" id="SSF52317">
    <property type="entry name" value="Class I glutamine amidotransferase-like"/>
    <property type="match status" value="1"/>
</dbReference>
<dbReference type="PROSITE" id="PS00041">
    <property type="entry name" value="HTH_ARAC_FAMILY_1"/>
    <property type="match status" value="1"/>
</dbReference>
<dbReference type="Pfam" id="PF12833">
    <property type="entry name" value="HTH_18"/>
    <property type="match status" value="1"/>
</dbReference>
<dbReference type="SMART" id="SM00342">
    <property type="entry name" value="HTH_ARAC"/>
    <property type="match status" value="1"/>
</dbReference>
<dbReference type="InterPro" id="IPR052158">
    <property type="entry name" value="INH-QAR"/>
</dbReference>
<evidence type="ECO:0000313" key="5">
    <source>
        <dbReference type="EMBL" id="MBP2473948.1"/>
    </source>
</evidence>
<dbReference type="Proteomes" id="UP001519363">
    <property type="component" value="Unassembled WGS sequence"/>
</dbReference>
<reference evidence="5 6" key="1">
    <citation type="submission" date="2021-03" db="EMBL/GenBank/DDBJ databases">
        <title>Sequencing the genomes of 1000 actinobacteria strains.</title>
        <authorList>
            <person name="Klenk H.-P."/>
        </authorList>
    </citation>
    <scope>NUCLEOTIDE SEQUENCE [LARGE SCALE GENOMIC DNA]</scope>
    <source>
        <strain evidence="5 6">DSM 44580</strain>
    </source>
</reference>
<dbReference type="RefSeq" id="WP_086784823.1">
    <property type="nucleotide sequence ID" value="NZ_JAGIOO010000001.1"/>
</dbReference>
<keyword evidence="6" id="KW-1185">Reference proteome</keyword>
<dbReference type="Gene3D" id="1.10.10.60">
    <property type="entry name" value="Homeodomain-like"/>
    <property type="match status" value="1"/>
</dbReference>
<evidence type="ECO:0000313" key="6">
    <source>
        <dbReference type="Proteomes" id="UP001519363"/>
    </source>
</evidence>
<dbReference type="InterPro" id="IPR029062">
    <property type="entry name" value="Class_I_gatase-like"/>
</dbReference>
<keyword evidence="3" id="KW-0804">Transcription</keyword>